<evidence type="ECO:0000313" key="1">
    <source>
        <dbReference type="EMBL" id="GAI90308.1"/>
    </source>
</evidence>
<dbReference type="EMBL" id="BARW01019008">
    <property type="protein sequence ID" value="GAI90308.1"/>
    <property type="molecule type" value="Genomic_DNA"/>
</dbReference>
<accession>X1SBF1</accession>
<organism evidence="1">
    <name type="scientific">marine sediment metagenome</name>
    <dbReference type="NCBI Taxonomy" id="412755"/>
    <lineage>
        <taxon>unclassified sequences</taxon>
        <taxon>metagenomes</taxon>
        <taxon>ecological metagenomes</taxon>
    </lineage>
</organism>
<reference evidence="1" key="1">
    <citation type="journal article" date="2014" name="Front. Microbiol.">
        <title>High frequency of phylogenetically diverse reductive dehalogenase-homologous genes in deep subseafloor sedimentary metagenomes.</title>
        <authorList>
            <person name="Kawai M."/>
            <person name="Futagami T."/>
            <person name="Toyoda A."/>
            <person name="Takaki Y."/>
            <person name="Nishi S."/>
            <person name="Hori S."/>
            <person name="Arai W."/>
            <person name="Tsubouchi T."/>
            <person name="Morono Y."/>
            <person name="Uchiyama I."/>
            <person name="Ito T."/>
            <person name="Fujiyama A."/>
            <person name="Inagaki F."/>
            <person name="Takami H."/>
        </authorList>
    </citation>
    <scope>NUCLEOTIDE SEQUENCE</scope>
    <source>
        <strain evidence="1">Expedition CK06-06</strain>
    </source>
</reference>
<sequence length="70" mass="8203">MSMYRSFLLKNDFWAKKGNEKDFNSSEKVFIKHDSEVGGIYAIINTERKGVKIIVNGEDHWFNNFDKLDS</sequence>
<gene>
    <name evidence="1" type="ORF">S12H4_32410</name>
</gene>
<proteinExistence type="predicted"/>
<protein>
    <submittedName>
        <fullName evidence="1">Uncharacterized protein</fullName>
    </submittedName>
</protein>
<dbReference type="AlphaFoldDB" id="X1SBF1"/>
<name>X1SBF1_9ZZZZ</name>
<feature type="non-terminal residue" evidence="1">
    <location>
        <position position="70"/>
    </location>
</feature>
<comment type="caution">
    <text evidence="1">The sequence shown here is derived from an EMBL/GenBank/DDBJ whole genome shotgun (WGS) entry which is preliminary data.</text>
</comment>